<dbReference type="EMBL" id="BRXU01000005">
    <property type="protein sequence ID" value="GLC52125.1"/>
    <property type="molecule type" value="Genomic_DNA"/>
</dbReference>
<dbReference type="GO" id="GO:0004620">
    <property type="term" value="F:phospholipase activity"/>
    <property type="evidence" value="ECO:0007669"/>
    <property type="project" value="TreeGrafter"/>
</dbReference>
<evidence type="ECO:0008006" key="4">
    <source>
        <dbReference type="Google" id="ProtNLM"/>
    </source>
</evidence>
<dbReference type="GO" id="GO:0071944">
    <property type="term" value="C:cell periphery"/>
    <property type="evidence" value="ECO:0007669"/>
    <property type="project" value="TreeGrafter"/>
</dbReference>
<dbReference type="OrthoDB" id="549039at2759"/>
<dbReference type="AlphaFoldDB" id="A0A9W6F1A6"/>
<organism evidence="2 3">
    <name type="scientific">Pleodorina starrii</name>
    <dbReference type="NCBI Taxonomy" id="330485"/>
    <lineage>
        <taxon>Eukaryota</taxon>
        <taxon>Viridiplantae</taxon>
        <taxon>Chlorophyta</taxon>
        <taxon>core chlorophytes</taxon>
        <taxon>Chlorophyceae</taxon>
        <taxon>CS clade</taxon>
        <taxon>Chlamydomonadales</taxon>
        <taxon>Volvocaceae</taxon>
        <taxon>Pleodorina</taxon>
    </lineage>
</organism>
<dbReference type="GO" id="GO:0030149">
    <property type="term" value="P:sphingolipid catabolic process"/>
    <property type="evidence" value="ECO:0007669"/>
    <property type="project" value="TreeGrafter"/>
</dbReference>
<dbReference type="Gene3D" id="1.25.40.20">
    <property type="entry name" value="Ankyrin repeat-containing domain"/>
    <property type="match status" value="2"/>
</dbReference>
<evidence type="ECO:0000313" key="3">
    <source>
        <dbReference type="Proteomes" id="UP001165080"/>
    </source>
</evidence>
<dbReference type="GO" id="GO:0046513">
    <property type="term" value="P:ceramide biosynthetic process"/>
    <property type="evidence" value="ECO:0007669"/>
    <property type="project" value="TreeGrafter"/>
</dbReference>
<dbReference type="GO" id="GO:0016020">
    <property type="term" value="C:membrane"/>
    <property type="evidence" value="ECO:0007669"/>
    <property type="project" value="TreeGrafter"/>
</dbReference>
<protein>
    <recommendedName>
        <fullName evidence="4">Ankyrin repeat domain-containing protein</fullName>
    </recommendedName>
</protein>
<feature type="region of interest" description="Disordered" evidence="1">
    <location>
        <begin position="655"/>
        <end position="686"/>
    </location>
</feature>
<dbReference type="Proteomes" id="UP001165080">
    <property type="component" value="Unassembled WGS sequence"/>
</dbReference>
<evidence type="ECO:0000256" key="1">
    <source>
        <dbReference type="SAM" id="MobiDB-lite"/>
    </source>
</evidence>
<evidence type="ECO:0000313" key="2">
    <source>
        <dbReference type="EMBL" id="GLC52125.1"/>
    </source>
</evidence>
<accession>A0A9W6F1A6</accession>
<dbReference type="GO" id="GO:0005783">
    <property type="term" value="C:endoplasmic reticulum"/>
    <property type="evidence" value="ECO:0007669"/>
    <property type="project" value="TreeGrafter"/>
</dbReference>
<comment type="caution">
    <text evidence="2">The sequence shown here is derived from an EMBL/GenBank/DDBJ whole genome shotgun (WGS) entry which is preliminary data.</text>
</comment>
<reference evidence="2 3" key="1">
    <citation type="journal article" date="2023" name="Commun. Biol.">
        <title>Reorganization of the ancestral sex-determining regions during the evolution of trioecy in Pleodorina starrii.</title>
        <authorList>
            <person name="Takahashi K."/>
            <person name="Suzuki S."/>
            <person name="Kawai-Toyooka H."/>
            <person name="Yamamoto K."/>
            <person name="Hamaji T."/>
            <person name="Ootsuki R."/>
            <person name="Yamaguchi H."/>
            <person name="Kawachi M."/>
            <person name="Higashiyama T."/>
            <person name="Nozaki H."/>
        </authorList>
    </citation>
    <scope>NUCLEOTIDE SEQUENCE [LARGE SCALE GENOMIC DNA]</scope>
    <source>
        <strain evidence="2 3">NIES-4479</strain>
    </source>
</reference>
<keyword evidence="3" id="KW-1185">Reference proteome</keyword>
<sequence>MSLPRGASWDSLTPELVELVASCLPPNEVACTLRLLNKSLAKQLQRWTSVTLSRPVPPHAFARHWGDERVTHALPRKQRQRLLCLTACSGAISNLDVAVSAVGFPLTKEVFHAAAASGHVHVCEWLHDRRCPLHGYMAIQEAAKLGHAAVVRWLLSLHRPDPGLRSVMASASLVSAAEGGHRDLCEELLVAVWARRHLLSLAVYKAAAAGHVGLTDWLLAQAATSHDGGSINDAVLLSCAAYGYELPAFQRLYHARMGRGGAGGSNMAVAAAADEDFGWLCGPDVAFAAIASPKPDWRAKFEWLEAAAGCRLRGSAATVEYDMLPSVGGTAEPLAAAPTPEDALERIAFLRGLGLASFDRLAHRLFRAAVTSASAPVLRYLRTAGLFNLQDTGLTAVAAERGHVAVLVELLAAGYDIGPGDVRIAARDGHLHVLRWLAGLEEGAEAGAAETAGSEAGTAARGALREAMEGEDLIAHAAESGSLELVSWLRDKGCRLDERAFTAAAEVGHVAMLEWMAAGGCPMGDNGEPYLAAGRNGDFAVLRCLRRLGCPWDPHGHTFSLAVWDPSQKPCSLAVLRWLVDQGCPVDWKAAEIRAPVHAADGVMDWIRSQMPAAAASNQAAAAAAHFQEATPTAASSKAARGLAAAAEAAAAHGQAAEAATSDRAPNGVLGVNGPAAANSEAANWD</sequence>
<dbReference type="InterPro" id="IPR036770">
    <property type="entry name" value="Ankyrin_rpt-contain_sf"/>
</dbReference>
<proteinExistence type="predicted"/>
<dbReference type="PANTHER" id="PTHR12393:SF6">
    <property type="entry name" value="SPHINGOMYELIN PHOSPHODIESTERASE 2"/>
    <property type="match status" value="1"/>
</dbReference>
<name>A0A9W6F1A6_9CHLO</name>
<gene>
    <name evidence="2" type="primary">PLEST003866</name>
    <name evidence="2" type="ORF">PLESTB_000585600</name>
</gene>
<dbReference type="PANTHER" id="PTHR12393">
    <property type="entry name" value="SPHINGOMYELIN PHOSPHODIESTERASE RELATED"/>
    <property type="match status" value="1"/>
</dbReference>
<dbReference type="SUPFAM" id="SSF48403">
    <property type="entry name" value="Ankyrin repeat"/>
    <property type="match status" value="2"/>
</dbReference>